<dbReference type="Proteomes" id="UP000245207">
    <property type="component" value="Unassembled WGS sequence"/>
</dbReference>
<keyword evidence="1" id="KW-0694">RNA-binding</keyword>
<dbReference type="PROSITE" id="PS50084">
    <property type="entry name" value="KH_TYPE_1"/>
    <property type="match status" value="1"/>
</dbReference>
<evidence type="ECO:0000256" key="1">
    <source>
        <dbReference type="PROSITE-ProRule" id="PRU00117"/>
    </source>
</evidence>
<dbReference type="GO" id="GO:0003723">
    <property type="term" value="F:RNA binding"/>
    <property type="evidence" value="ECO:0007669"/>
    <property type="project" value="UniProtKB-UniRule"/>
</dbReference>
<dbReference type="InterPro" id="IPR036612">
    <property type="entry name" value="KH_dom_type_1_sf"/>
</dbReference>
<dbReference type="Gene3D" id="3.30.1370.10">
    <property type="entry name" value="K Homology domain, type 1"/>
    <property type="match status" value="1"/>
</dbReference>
<name>A0A2U1MMB2_ARTAN</name>
<dbReference type="SUPFAM" id="SSF54791">
    <property type="entry name" value="Eukaryotic type KH-domain (KH-domain type I)"/>
    <property type="match status" value="1"/>
</dbReference>
<evidence type="ECO:0000259" key="2">
    <source>
        <dbReference type="Pfam" id="PF00013"/>
    </source>
</evidence>
<accession>A0A2U1MMB2</accession>
<protein>
    <submittedName>
        <fullName evidence="3">K Homology domain-containing protein</fullName>
    </submittedName>
</protein>
<gene>
    <name evidence="3" type="ORF">CTI12_AA361480</name>
</gene>
<evidence type="ECO:0000313" key="4">
    <source>
        <dbReference type="Proteomes" id="UP000245207"/>
    </source>
</evidence>
<reference evidence="3 4" key="1">
    <citation type="journal article" date="2018" name="Mol. Plant">
        <title>The genome of Artemisia annua provides insight into the evolution of Asteraceae family and artemisinin biosynthesis.</title>
        <authorList>
            <person name="Shen Q."/>
            <person name="Zhang L."/>
            <person name="Liao Z."/>
            <person name="Wang S."/>
            <person name="Yan T."/>
            <person name="Shi P."/>
            <person name="Liu M."/>
            <person name="Fu X."/>
            <person name="Pan Q."/>
            <person name="Wang Y."/>
            <person name="Lv Z."/>
            <person name="Lu X."/>
            <person name="Zhang F."/>
            <person name="Jiang W."/>
            <person name="Ma Y."/>
            <person name="Chen M."/>
            <person name="Hao X."/>
            <person name="Li L."/>
            <person name="Tang Y."/>
            <person name="Lv G."/>
            <person name="Zhou Y."/>
            <person name="Sun X."/>
            <person name="Brodelius P.E."/>
            <person name="Rose J.K.C."/>
            <person name="Tang K."/>
        </authorList>
    </citation>
    <scope>NUCLEOTIDE SEQUENCE [LARGE SCALE GENOMIC DNA]</scope>
    <source>
        <strain evidence="4">cv. Huhao1</strain>
        <tissue evidence="3">Leaf</tissue>
    </source>
</reference>
<sequence length="88" mass="9373">MDNPKSLVEKNCCGGLNWWIGALNRDGKFIVVVTRLLIPNNTVGFVIGENGDAITGLRSEVGARVCVMPTDQLPACAMSNGELVVDVV</sequence>
<evidence type="ECO:0000313" key="3">
    <source>
        <dbReference type="EMBL" id="PWA62362.1"/>
    </source>
</evidence>
<keyword evidence="4" id="KW-1185">Reference proteome</keyword>
<dbReference type="EMBL" id="PKPP01004884">
    <property type="protein sequence ID" value="PWA62362.1"/>
    <property type="molecule type" value="Genomic_DNA"/>
</dbReference>
<dbReference type="AlphaFoldDB" id="A0A2U1MMB2"/>
<dbReference type="OrthoDB" id="442947at2759"/>
<dbReference type="Pfam" id="PF00013">
    <property type="entry name" value="KH_1"/>
    <property type="match status" value="1"/>
</dbReference>
<dbReference type="STRING" id="35608.A0A2U1MMB2"/>
<organism evidence="3 4">
    <name type="scientific">Artemisia annua</name>
    <name type="common">Sweet wormwood</name>
    <dbReference type="NCBI Taxonomy" id="35608"/>
    <lineage>
        <taxon>Eukaryota</taxon>
        <taxon>Viridiplantae</taxon>
        <taxon>Streptophyta</taxon>
        <taxon>Embryophyta</taxon>
        <taxon>Tracheophyta</taxon>
        <taxon>Spermatophyta</taxon>
        <taxon>Magnoliopsida</taxon>
        <taxon>eudicotyledons</taxon>
        <taxon>Gunneridae</taxon>
        <taxon>Pentapetalae</taxon>
        <taxon>asterids</taxon>
        <taxon>campanulids</taxon>
        <taxon>Asterales</taxon>
        <taxon>Asteraceae</taxon>
        <taxon>Asteroideae</taxon>
        <taxon>Anthemideae</taxon>
        <taxon>Artemisiinae</taxon>
        <taxon>Artemisia</taxon>
    </lineage>
</organism>
<dbReference type="InterPro" id="IPR004088">
    <property type="entry name" value="KH_dom_type_1"/>
</dbReference>
<proteinExistence type="predicted"/>
<comment type="caution">
    <text evidence="3">The sequence shown here is derived from an EMBL/GenBank/DDBJ whole genome shotgun (WGS) entry which is preliminary data.</text>
</comment>
<feature type="domain" description="K Homology" evidence="2">
    <location>
        <begin position="34"/>
        <end position="71"/>
    </location>
</feature>